<evidence type="ECO:0000313" key="3">
    <source>
        <dbReference type="EMBL" id="KAL3617067.1"/>
    </source>
</evidence>
<evidence type="ECO:0000259" key="2">
    <source>
        <dbReference type="PROSITE" id="PS50891"/>
    </source>
</evidence>
<dbReference type="EMBL" id="JAVIJP010000087">
    <property type="protein sequence ID" value="KAL3617067.1"/>
    <property type="molecule type" value="Genomic_DNA"/>
</dbReference>
<dbReference type="PANTHER" id="PTHR31301">
    <property type="entry name" value="LOB DOMAIN-CONTAINING PROTEIN 4-RELATED"/>
    <property type="match status" value="1"/>
</dbReference>
<organism evidence="3 4">
    <name type="scientific">Castilleja foliolosa</name>
    <dbReference type="NCBI Taxonomy" id="1961234"/>
    <lineage>
        <taxon>Eukaryota</taxon>
        <taxon>Viridiplantae</taxon>
        <taxon>Streptophyta</taxon>
        <taxon>Embryophyta</taxon>
        <taxon>Tracheophyta</taxon>
        <taxon>Spermatophyta</taxon>
        <taxon>Magnoliopsida</taxon>
        <taxon>eudicotyledons</taxon>
        <taxon>Gunneridae</taxon>
        <taxon>Pentapetalae</taxon>
        <taxon>asterids</taxon>
        <taxon>lamiids</taxon>
        <taxon>Lamiales</taxon>
        <taxon>Orobanchaceae</taxon>
        <taxon>Pedicularideae</taxon>
        <taxon>Castillejinae</taxon>
        <taxon>Castilleja</taxon>
    </lineage>
</organism>
<proteinExistence type="inferred from homology"/>
<gene>
    <name evidence="3" type="ORF">CASFOL_039461</name>
</gene>
<reference evidence="4" key="1">
    <citation type="journal article" date="2024" name="IScience">
        <title>Strigolactones Initiate the Formation of Haustorium-like Structures in Castilleja.</title>
        <authorList>
            <person name="Buerger M."/>
            <person name="Peterson D."/>
            <person name="Chory J."/>
        </authorList>
    </citation>
    <scope>NUCLEOTIDE SEQUENCE [LARGE SCALE GENOMIC DNA]</scope>
</reference>
<sequence>MIENQKNNEEPISNHAACAACKYQRKRCPADCILRRHFPASNPDVFTAVHQVFGVSNILKRIRGAKSLVDQDRVAKSLYWEATLWAQDPFGGPYEAQLRDQLRLRDEIRLLRQHINRLQNVNANMPIINNFNGNINYDYVNDNCNHQGVIIRDYFPNGLWDSNIRVKGNFGFDQALTNHEELGNMNRQQQQYNYKSPKQELNNVTWQEQHNCRDPKHDI</sequence>
<evidence type="ECO:0000256" key="1">
    <source>
        <dbReference type="ARBA" id="ARBA00005474"/>
    </source>
</evidence>
<protein>
    <recommendedName>
        <fullName evidence="2">LOB domain-containing protein</fullName>
    </recommendedName>
</protein>
<accession>A0ABD3BIF6</accession>
<dbReference type="AlphaFoldDB" id="A0ABD3BIF6"/>
<dbReference type="Pfam" id="PF03195">
    <property type="entry name" value="LOB"/>
    <property type="match status" value="1"/>
</dbReference>
<dbReference type="InterPro" id="IPR004883">
    <property type="entry name" value="LOB"/>
</dbReference>
<dbReference type="PANTHER" id="PTHR31301:SF19">
    <property type="entry name" value="LOB DOMAIN-CONTAINING PROTEIN 2"/>
    <property type="match status" value="1"/>
</dbReference>
<dbReference type="PROSITE" id="PS50891">
    <property type="entry name" value="LOB"/>
    <property type="match status" value="1"/>
</dbReference>
<dbReference type="Proteomes" id="UP001632038">
    <property type="component" value="Unassembled WGS sequence"/>
</dbReference>
<name>A0ABD3BIF6_9LAMI</name>
<evidence type="ECO:0000313" key="4">
    <source>
        <dbReference type="Proteomes" id="UP001632038"/>
    </source>
</evidence>
<feature type="domain" description="LOB" evidence="2">
    <location>
        <begin position="16"/>
        <end position="118"/>
    </location>
</feature>
<comment type="similarity">
    <text evidence="1">Belongs to the LOB domain-containing protein family.</text>
</comment>
<keyword evidence="4" id="KW-1185">Reference proteome</keyword>
<comment type="caution">
    <text evidence="3">The sequence shown here is derived from an EMBL/GenBank/DDBJ whole genome shotgun (WGS) entry which is preliminary data.</text>
</comment>